<evidence type="ECO:0000313" key="2">
    <source>
        <dbReference type="EnsemblMetazoa" id="XP_038063708.1"/>
    </source>
</evidence>
<feature type="region of interest" description="Disordered" evidence="1">
    <location>
        <begin position="462"/>
        <end position="486"/>
    </location>
</feature>
<dbReference type="OrthoDB" id="10033658at2759"/>
<name>A0A914AJ93_PATMI</name>
<dbReference type="PANTHER" id="PTHR36130">
    <property type="entry name" value="RIKEN CDNA 4933430I17 GENE"/>
    <property type="match status" value="1"/>
</dbReference>
<proteinExistence type="predicted"/>
<feature type="compositionally biased region" description="Basic and acidic residues" evidence="1">
    <location>
        <begin position="205"/>
        <end position="220"/>
    </location>
</feature>
<dbReference type="Proteomes" id="UP000887568">
    <property type="component" value="Unplaced"/>
</dbReference>
<feature type="region of interest" description="Disordered" evidence="1">
    <location>
        <begin position="664"/>
        <end position="695"/>
    </location>
</feature>
<feature type="region of interest" description="Disordered" evidence="1">
    <location>
        <begin position="955"/>
        <end position="975"/>
    </location>
</feature>
<accession>A0A914AJ93</accession>
<dbReference type="EnsemblMetazoa" id="XM_038207781.1">
    <property type="protein sequence ID" value="XP_038063709.1"/>
    <property type="gene ID" value="LOC119734336"/>
</dbReference>
<dbReference type="RefSeq" id="XP_038063709.1">
    <property type="nucleotide sequence ID" value="XM_038207781.1"/>
</dbReference>
<dbReference type="PANTHER" id="PTHR36130:SF1">
    <property type="entry name" value="RIKEN CDNA 4933430I17 GENE"/>
    <property type="match status" value="1"/>
</dbReference>
<feature type="compositionally biased region" description="Low complexity" evidence="1">
    <location>
        <begin position="841"/>
        <end position="850"/>
    </location>
</feature>
<evidence type="ECO:0000313" key="3">
    <source>
        <dbReference type="Proteomes" id="UP000887568"/>
    </source>
</evidence>
<feature type="compositionally biased region" description="Basic residues" evidence="1">
    <location>
        <begin position="221"/>
        <end position="230"/>
    </location>
</feature>
<dbReference type="GeneID" id="119734336"/>
<feature type="region of interest" description="Disordered" evidence="1">
    <location>
        <begin position="991"/>
        <end position="1028"/>
    </location>
</feature>
<keyword evidence="3" id="KW-1185">Reference proteome</keyword>
<dbReference type="OMA" id="MARPFHY"/>
<feature type="region of interest" description="Disordered" evidence="1">
    <location>
        <begin position="583"/>
        <end position="612"/>
    </location>
</feature>
<feature type="compositionally biased region" description="Polar residues" evidence="1">
    <location>
        <begin position="81"/>
        <end position="96"/>
    </location>
</feature>
<sequence>MSTVMAADNLLKQYQVEETSCGPLCQHPQCWASNRRIERGLPRLKDPLQTSWNASEDEGALPTLKVQNLLAESGFGATDDYPTTQLPKHQRSSSAPAVNFDNRPKHKFPYTPYTSPLGVRSTSAQTVPSSIAQGHQPAKARSVEVRELFEVDELNSDWQQTFVPSRVYVWCPSKKAYERQLQRERDPIPEPNEQNDVSKPVTLKDMTDKMVPEAPRDKTKGTKKMKKKPSRITPTGGRPYTHPSRSPPVHRQTKPVNMDDSIAELLTLPRDILMDVLVHIKNSDSLDKRKVQLLLSRLMPLIHFDTNQPLHRSLSPTPLLASGILQNKKMSLLQGGARRNQTEVGAAPGASASARHKHPFYLDDSLISAMTTSTYSALTQQLPMEEGVASDQEMGRFGRMAHQPPLGPISAGVSQKVAQVPQSAQVRNKLTSVSTKSLPPLVPGTKPTKPFDYKAAKSLDLTLGPLPTPDNLSPEKPSTPRSEKASTLYVTLPSVLSPDRTELTTPLQPYGRVSAPVYAERFASQYLHDTPSPIASEDFPELFWCDNEHPLHAVSPSLSTGVPQAPLGTPATNIHQAYKPLSASYHRPGRSPSPSKQTTGTLQKETTAQDPLNAEALGTIREVHSELPTSYPGTSAMDTSLPTSPVKYGMTPVSTPWGNCTSITAGGNSDAPSRSPVPPVTPQPSATPEPWPVVDERDFMTSPEKPREMAPGQEISMATPMAPPPSPEPQELKNEFEFAVNDMSKSGMTSLTPLVEEGEEEGEGNEEEAEEDWGKMMEATSRTEDIKEDALKNEDIKENVENKIDHEGAFENEDLMVDVGNKMDNMDNTESKDVREEVEESASNVNEGVVKNVDKGTFESEDINKEHQESDSEIKDIKQDSKIKIDQEVASPSEDIREDVEGKRDESERDAGADSPKPAFDDDEIPQSSLEVLSMSNNLNNSAVTAEDVVADEIVPDPSLTSGDLVMPSSLDNEMAKPPIEDELKLQVVQENPGGAEGYSGTAQVESAAPNETKQEHSDEEKSVPELPMTDLVLDVESKEITPEPQECTIENTVPTANHTADCVGQIEGPVSNMDIN</sequence>
<dbReference type="EnsemblMetazoa" id="XM_038207780.1">
    <property type="protein sequence ID" value="XP_038063708.1"/>
    <property type="gene ID" value="LOC119734336"/>
</dbReference>
<feature type="compositionally biased region" description="Basic and acidic residues" evidence="1">
    <location>
        <begin position="899"/>
        <end position="912"/>
    </location>
</feature>
<protein>
    <submittedName>
        <fullName evidence="2">Uncharacterized protein</fullName>
    </submittedName>
</protein>
<dbReference type="AlphaFoldDB" id="A0A914AJ93"/>
<dbReference type="InterPro" id="IPR029134">
    <property type="entry name" value="DUF4647"/>
</dbReference>
<organism evidence="2 3">
    <name type="scientific">Patiria miniata</name>
    <name type="common">Bat star</name>
    <name type="synonym">Asterina miniata</name>
    <dbReference type="NCBI Taxonomy" id="46514"/>
    <lineage>
        <taxon>Eukaryota</taxon>
        <taxon>Metazoa</taxon>
        <taxon>Echinodermata</taxon>
        <taxon>Eleutherozoa</taxon>
        <taxon>Asterozoa</taxon>
        <taxon>Asteroidea</taxon>
        <taxon>Valvatacea</taxon>
        <taxon>Valvatida</taxon>
        <taxon>Asterinidae</taxon>
        <taxon>Patiria</taxon>
    </lineage>
</organism>
<feature type="region of interest" description="Disordered" evidence="1">
    <location>
        <begin position="76"/>
        <end position="105"/>
    </location>
</feature>
<dbReference type="RefSeq" id="XP_038063708.1">
    <property type="nucleotide sequence ID" value="XM_038207780.1"/>
</dbReference>
<reference evidence="2" key="1">
    <citation type="submission" date="2022-11" db="UniProtKB">
        <authorList>
            <consortium name="EnsemblMetazoa"/>
        </authorList>
    </citation>
    <scope>IDENTIFICATION</scope>
</reference>
<dbReference type="Pfam" id="PF15504">
    <property type="entry name" value="DUF4647"/>
    <property type="match status" value="1"/>
</dbReference>
<feature type="region of interest" description="Disordered" evidence="1">
    <location>
        <begin position="746"/>
        <end position="934"/>
    </location>
</feature>
<feature type="compositionally biased region" description="Pro residues" evidence="1">
    <location>
        <begin position="675"/>
        <end position="691"/>
    </location>
</feature>
<feature type="compositionally biased region" description="Basic and acidic residues" evidence="1">
    <location>
        <begin position="781"/>
        <end position="809"/>
    </location>
</feature>
<feature type="compositionally biased region" description="Polar residues" evidence="1">
    <location>
        <begin position="592"/>
        <end position="610"/>
    </location>
</feature>
<feature type="compositionally biased region" description="Basic and acidic residues" evidence="1">
    <location>
        <begin position="1013"/>
        <end position="1024"/>
    </location>
</feature>
<feature type="compositionally biased region" description="Acidic residues" evidence="1">
    <location>
        <begin position="756"/>
        <end position="771"/>
    </location>
</feature>
<feature type="compositionally biased region" description="Basic and acidic residues" evidence="1">
    <location>
        <begin position="852"/>
        <end position="887"/>
    </location>
</feature>
<evidence type="ECO:0000256" key="1">
    <source>
        <dbReference type="SAM" id="MobiDB-lite"/>
    </source>
</evidence>
<feature type="region of interest" description="Disordered" evidence="1">
    <location>
        <begin position="182"/>
        <end position="254"/>
    </location>
</feature>
<feature type="compositionally biased region" description="Low complexity" evidence="1">
    <location>
        <begin position="462"/>
        <end position="472"/>
    </location>
</feature>